<proteinExistence type="predicted"/>
<sequence>MTTPGGVTNLPVEALTLDKLASRLQDMSPSAMRGRAAERFPSIFDGSSGGHPLTDLTPFGILTRIWAEFNSAVANADPADVQGPEDLPNLLLKFIEDLPVVGELVGLLEAILGTYDGDDPVLLQIQDIFGIFRVLFAGLDFTNPSSMDPAAIWHTVVSTFLLPLNLLLGPNSPLPAANLFGPIQLPQFAGGVPIPFLTTAVPNLLERFTATSVPNNDGWSYDAAADAAKVICDGTAKILYLKSGVIKVEPDQPLNTEIKVKYSGVSSTAGQGIRYVLETFASADGSGPATPVVLGSIPNPSGTISSPVTLGDSEWDIPAGVQSVRPALTNDPLAAGAVYWLNTPVLKIPPVGVLADGLPAAIQARINELNNLLDALLHAPATVLGMLGMDRITGLLDLKTILETIRDILAGIPTVPSLPVLQDIKDWWTSLGQKTQKLMASGQLNGADITGTVPKTVVEGLVDLGDTVTDGLAGIFNGWFGSGGTGTPAQAQQTIEAIRDAVIAGFNVTTFTSSQTNWVRPTGITEAIAVLVGSGQPSSPPSGKIGGNPGLDGSYLVQPLDVATLPAQLDIAVGTNGARSYVRAATGNHTGTVLAQSPSPGSPGGIATAFGFTPTSSQPGQGGKGGNGQDAINTPNTASTPGDPGTSSTLGTGGLGGTTTSGVGNNGQPGGSVSAGAATKCGGGGGGGGAGGTGAVVGVGRAGGNGGAGGFPGGGGGGPGAGSRGSTSNGADGAVGPGGAGCVWIFTR</sequence>
<dbReference type="AlphaFoldDB" id="A0A1X0A0H6"/>
<dbReference type="STRING" id="1927124.BST13_35160"/>
<feature type="region of interest" description="Disordered" evidence="1">
    <location>
        <begin position="592"/>
        <end position="672"/>
    </location>
</feature>
<evidence type="ECO:0000313" key="3">
    <source>
        <dbReference type="Proteomes" id="UP000192448"/>
    </source>
</evidence>
<organism evidence="2 3">
    <name type="scientific">Mycobacterium aquaticum</name>
    <dbReference type="NCBI Taxonomy" id="1927124"/>
    <lineage>
        <taxon>Bacteria</taxon>
        <taxon>Bacillati</taxon>
        <taxon>Actinomycetota</taxon>
        <taxon>Actinomycetes</taxon>
        <taxon>Mycobacteriales</taxon>
        <taxon>Mycobacteriaceae</taxon>
        <taxon>Mycobacterium</taxon>
    </lineage>
</organism>
<name>A0A1X0A0H6_9MYCO</name>
<feature type="compositionally biased region" description="Gly residues" evidence="1">
    <location>
        <begin position="710"/>
        <end position="723"/>
    </location>
</feature>
<evidence type="ECO:0008006" key="4">
    <source>
        <dbReference type="Google" id="ProtNLM"/>
    </source>
</evidence>
<comment type="caution">
    <text evidence="2">The sequence shown here is derived from an EMBL/GenBank/DDBJ whole genome shotgun (WGS) entry which is preliminary data.</text>
</comment>
<evidence type="ECO:0000313" key="2">
    <source>
        <dbReference type="EMBL" id="ORA23395.1"/>
    </source>
</evidence>
<accession>A0A1X0A0H6</accession>
<feature type="compositionally biased region" description="Gly residues" evidence="1">
    <location>
        <begin position="651"/>
        <end position="670"/>
    </location>
</feature>
<dbReference type="EMBL" id="MVHF01000062">
    <property type="protein sequence ID" value="ORA23395.1"/>
    <property type="molecule type" value="Genomic_DNA"/>
</dbReference>
<protein>
    <recommendedName>
        <fullName evidence="4">Minor tail protein</fullName>
    </recommendedName>
</protein>
<reference evidence="2 3" key="1">
    <citation type="submission" date="2017-02" db="EMBL/GenBank/DDBJ databases">
        <title>The new phylogeny of genus Mycobacterium.</title>
        <authorList>
            <person name="Tortoli E."/>
            <person name="Trovato A."/>
            <person name="Cirillo D.M."/>
        </authorList>
    </citation>
    <scope>NUCLEOTIDE SEQUENCE [LARGE SCALE GENOMIC DNA]</scope>
    <source>
        <strain evidence="2 3">RW6</strain>
    </source>
</reference>
<dbReference type="RefSeq" id="WP_083170479.1">
    <property type="nucleotide sequence ID" value="NZ_MVHF01000062.1"/>
</dbReference>
<feature type="region of interest" description="Disordered" evidence="1">
    <location>
        <begin position="710"/>
        <end position="738"/>
    </location>
</feature>
<dbReference type="Proteomes" id="UP000192448">
    <property type="component" value="Unassembled WGS sequence"/>
</dbReference>
<dbReference type="OrthoDB" id="4753940at2"/>
<gene>
    <name evidence="2" type="ORF">BST13_35160</name>
</gene>
<evidence type="ECO:0000256" key="1">
    <source>
        <dbReference type="SAM" id="MobiDB-lite"/>
    </source>
</evidence>
<feature type="compositionally biased region" description="Low complexity" evidence="1">
    <location>
        <begin position="637"/>
        <end position="650"/>
    </location>
</feature>
<keyword evidence="3" id="KW-1185">Reference proteome</keyword>